<dbReference type="Proteomes" id="UP000814128">
    <property type="component" value="Unassembled WGS sequence"/>
</dbReference>
<evidence type="ECO:0000313" key="1">
    <source>
        <dbReference type="EMBL" id="KAI0033662.1"/>
    </source>
</evidence>
<evidence type="ECO:0000313" key="2">
    <source>
        <dbReference type="Proteomes" id="UP000814128"/>
    </source>
</evidence>
<sequence length="502" mass="57313">MLSPALSPSTHKRWIEQYGRNVRIQGLHPWDQRLLPLDPTTLHHIMKHTDIYEKPAISRRFISRFIGVGMLSAEGAVHRRQRRVATPAFSVQNLRALVPLVFNLSEQMKDRWLALAAEKAAEGRQEKGMVLDVANWMARATFDVIGLAGFDYHFNAIQHETDELFVAYRDMFEIGLSQSQEARSLLGVVFPFLNKIFPDKRTRVIERQHEVIHRVAAQLIQDKTQRIQEGEVSGVKYEARDLLTLLLRSNAAVDLPSEQRISDEDILNNINTFLFAGSDTTSLALTWTFLLLAKHPEWQKRLRQELLEVDRPADVTEDVAQEVWKQINNLPILDKICRESLRLMAPLHSSLRVATADDILPVSKPFVGPDGKLYDHVTIARGTTVHIPVEGMNLDREYWGDDAWKFNPDRWDNLPEVVAMLPGLYANTLSFSAGPRSCIGQRFSMIEMKTFLYSIVRTFTFAEADERVVKSNVVLVRPYVSGKHQDGSRCPLLVTPYIPEED</sequence>
<comment type="caution">
    <text evidence="1">The sequence shown here is derived from an EMBL/GenBank/DDBJ whole genome shotgun (WGS) entry which is preliminary data.</text>
</comment>
<name>A0ACB8QPS7_9AGAM</name>
<reference evidence="1" key="2">
    <citation type="journal article" date="2022" name="New Phytol.">
        <title>Evolutionary transition to the ectomycorrhizal habit in the genomes of a hyperdiverse lineage of mushroom-forming fungi.</title>
        <authorList>
            <person name="Looney B."/>
            <person name="Miyauchi S."/>
            <person name="Morin E."/>
            <person name="Drula E."/>
            <person name="Courty P.E."/>
            <person name="Kohler A."/>
            <person name="Kuo A."/>
            <person name="LaButti K."/>
            <person name="Pangilinan J."/>
            <person name="Lipzen A."/>
            <person name="Riley R."/>
            <person name="Andreopoulos W."/>
            <person name="He G."/>
            <person name="Johnson J."/>
            <person name="Nolan M."/>
            <person name="Tritt A."/>
            <person name="Barry K.W."/>
            <person name="Grigoriev I.V."/>
            <person name="Nagy L.G."/>
            <person name="Hibbett D."/>
            <person name="Henrissat B."/>
            <person name="Matheny P.B."/>
            <person name="Labbe J."/>
            <person name="Martin F.M."/>
        </authorList>
    </citation>
    <scope>NUCLEOTIDE SEQUENCE</scope>
    <source>
        <strain evidence="1">EC-137</strain>
    </source>
</reference>
<accession>A0ACB8QPS7</accession>
<keyword evidence="2" id="KW-1185">Reference proteome</keyword>
<dbReference type="EMBL" id="MU273514">
    <property type="protein sequence ID" value="KAI0033662.1"/>
    <property type="molecule type" value="Genomic_DNA"/>
</dbReference>
<reference evidence="1" key="1">
    <citation type="submission" date="2021-02" db="EMBL/GenBank/DDBJ databases">
        <authorList>
            <consortium name="DOE Joint Genome Institute"/>
            <person name="Ahrendt S."/>
            <person name="Looney B.P."/>
            <person name="Miyauchi S."/>
            <person name="Morin E."/>
            <person name="Drula E."/>
            <person name="Courty P.E."/>
            <person name="Chicoki N."/>
            <person name="Fauchery L."/>
            <person name="Kohler A."/>
            <person name="Kuo A."/>
            <person name="Labutti K."/>
            <person name="Pangilinan J."/>
            <person name="Lipzen A."/>
            <person name="Riley R."/>
            <person name="Andreopoulos W."/>
            <person name="He G."/>
            <person name="Johnson J."/>
            <person name="Barry K.W."/>
            <person name="Grigoriev I.V."/>
            <person name="Nagy L."/>
            <person name="Hibbett D."/>
            <person name="Henrissat B."/>
            <person name="Matheny P.B."/>
            <person name="Labbe J."/>
            <person name="Martin F."/>
        </authorList>
    </citation>
    <scope>NUCLEOTIDE SEQUENCE</scope>
    <source>
        <strain evidence="1">EC-137</strain>
    </source>
</reference>
<gene>
    <name evidence="1" type="ORF">K488DRAFT_47249</name>
</gene>
<proteinExistence type="predicted"/>
<protein>
    <submittedName>
        <fullName evidence="1">Cytochrome P450</fullName>
    </submittedName>
</protein>
<organism evidence="1 2">
    <name type="scientific">Vararia minispora EC-137</name>
    <dbReference type="NCBI Taxonomy" id="1314806"/>
    <lineage>
        <taxon>Eukaryota</taxon>
        <taxon>Fungi</taxon>
        <taxon>Dikarya</taxon>
        <taxon>Basidiomycota</taxon>
        <taxon>Agaricomycotina</taxon>
        <taxon>Agaricomycetes</taxon>
        <taxon>Russulales</taxon>
        <taxon>Lachnocladiaceae</taxon>
        <taxon>Vararia</taxon>
    </lineage>
</organism>